<dbReference type="SUPFAM" id="SSF52200">
    <property type="entry name" value="Toll/Interleukin receptor TIR domain"/>
    <property type="match status" value="1"/>
</dbReference>
<dbReference type="SMART" id="SM00255">
    <property type="entry name" value="TIR"/>
    <property type="match status" value="1"/>
</dbReference>
<dbReference type="AlphaFoldDB" id="A0A2U1Q9T1"/>
<dbReference type="OrthoDB" id="1357022at2759"/>
<dbReference type="InterPro" id="IPR035897">
    <property type="entry name" value="Toll_tir_struct_dom_sf"/>
</dbReference>
<evidence type="ECO:0000313" key="6">
    <source>
        <dbReference type="EMBL" id="PWA94765.1"/>
    </source>
</evidence>
<dbReference type="PROSITE" id="PS50104">
    <property type="entry name" value="TIR"/>
    <property type="match status" value="1"/>
</dbReference>
<dbReference type="InterPro" id="IPR002182">
    <property type="entry name" value="NB-ARC"/>
</dbReference>
<sequence length="775" mass="87776">MASSSSSSSSQSRNYDVFLSFRGEDTRYNFVKNLHSALLQRRIYTYKDAIRNYNGDDIGPSFSKAIEESRIAVIVFSKNYAESSFCLDELTHIMKCKLELGQTVIPIFYGVDPSDVRRQKGEFGQGFAKHQKTSRAKPWRRALIDASMLSRFELQNVASGHEAMVIKNVVDSISESLLSMNSYVGMETRLQDFKSHIEIGSGGVRMVWIWGVGGSGKTTLASCVFKEISPHFENHCFVDNIREESNKINGLQNLQKIVLATLLETQTRVEVKSVEEGKSMIQNSLCRKNVLIVLDDVDNHEQLEALAGSHKWFGGGSRIIITTRNEQLLRNHKVDEISRVSLLSNDEALQLFNRHAYPGYLSYDEDLSRRAVSYTGGLPLALKVLGSFLNKKFGYEWMSTFDRLGDNSEIGILEILKMSYDGLEPVEKELFLDIACFFRGKSKDSAMQMLDACGFHPAVGVTVLTDMALITIKGDKFDMHDLVQEMGHNIVQSEDPNNPNKRSRVWRTEEIEEFSHAEAIMNYDKIEAIQVSSNSPDVPKLVSNMKRLRFLDVHDYSCDHHLSHKDIEGPHFLSNESRCISWVNHPESPLPDNFQPEMLVLLKLHQSLQEKIWKSYKFMPSLKVLDLHGSNNLIRTPDFAGLPNLETLELSDCTSLIEIHPSIECHPKLVCLNLDGCCKLQVFPTFDRMKMLETLILCHCPQLLNLPEIQQHVACLKYLYLDESGIEVLPSSVGKYCTNLSFISLFGCKNFKRIECNFTLFKKKCVISGGGPLKS</sequence>
<dbReference type="Gene3D" id="3.40.50.300">
    <property type="entry name" value="P-loop containing nucleotide triphosphate hydrolases"/>
    <property type="match status" value="1"/>
</dbReference>
<dbReference type="SUPFAM" id="SSF46785">
    <property type="entry name" value="Winged helix' DNA-binding domain"/>
    <property type="match status" value="1"/>
</dbReference>
<dbReference type="PANTHER" id="PTHR11017">
    <property type="entry name" value="LEUCINE-RICH REPEAT-CONTAINING PROTEIN"/>
    <property type="match status" value="1"/>
</dbReference>
<dbReference type="InterPro" id="IPR036390">
    <property type="entry name" value="WH_DNA-bd_sf"/>
</dbReference>
<dbReference type="Pfam" id="PF23282">
    <property type="entry name" value="WHD_ROQ1"/>
    <property type="match status" value="1"/>
</dbReference>
<dbReference type="STRING" id="35608.A0A2U1Q9T1"/>
<dbReference type="EMBL" id="PKPP01000286">
    <property type="protein sequence ID" value="PWA94765.1"/>
    <property type="molecule type" value="Genomic_DNA"/>
</dbReference>
<keyword evidence="3" id="KW-0611">Plant defense</keyword>
<dbReference type="GO" id="GO:0043531">
    <property type="term" value="F:ADP binding"/>
    <property type="evidence" value="ECO:0007669"/>
    <property type="project" value="InterPro"/>
</dbReference>
<comment type="caution">
    <text evidence="6">The sequence shown here is derived from an EMBL/GenBank/DDBJ whole genome shotgun (WGS) entry which is preliminary data.</text>
</comment>
<dbReference type="SUPFAM" id="SSF52058">
    <property type="entry name" value="L domain-like"/>
    <property type="match status" value="1"/>
</dbReference>
<dbReference type="Gene3D" id="1.10.8.430">
    <property type="entry name" value="Helical domain of apoptotic protease-activating factors"/>
    <property type="match status" value="1"/>
</dbReference>
<dbReference type="InterPro" id="IPR027417">
    <property type="entry name" value="P-loop_NTPase"/>
</dbReference>
<dbReference type="InterPro" id="IPR044974">
    <property type="entry name" value="Disease_R_plants"/>
</dbReference>
<dbReference type="InterPro" id="IPR058192">
    <property type="entry name" value="WHD_ROQ1-like"/>
</dbReference>
<dbReference type="Gene3D" id="3.40.50.10140">
    <property type="entry name" value="Toll/interleukin-1 receptor homology (TIR) domain"/>
    <property type="match status" value="1"/>
</dbReference>
<dbReference type="InterPro" id="IPR000157">
    <property type="entry name" value="TIR_dom"/>
</dbReference>
<feature type="domain" description="TIR" evidence="5">
    <location>
        <begin position="13"/>
        <end position="177"/>
    </location>
</feature>
<evidence type="ECO:0000256" key="4">
    <source>
        <dbReference type="ARBA" id="ARBA00023027"/>
    </source>
</evidence>
<reference evidence="6 7" key="1">
    <citation type="journal article" date="2018" name="Mol. Plant">
        <title>The genome of Artemisia annua provides insight into the evolution of Asteraceae family and artemisinin biosynthesis.</title>
        <authorList>
            <person name="Shen Q."/>
            <person name="Zhang L."/>
            <person name="Liao Z."/>
            <person name="Wang S."/>
            <person name="Yan T."/>
            <person name="Shi P."/>
            <person name="Liu M."/>
            <person name="Fu X."/>
            <person name="Pan Q."/>
            <person name="Wang Y."/>
            <person name="Lv Z."/>
            <person name="Lu X."/>
            <person name="Zhang F."/>
            <person name="Jiang W."/>
            <person name="Ma Y."/>
            <person name="Chen M."/>
            <person name="Hao X."/>
            <person name="Li L."/>
            <person name="Tang Y."/>
            <person name="Lv G."/>
            <person name="Zhou Y."/>
            <person name="Sun X."/>
            <person name="Brodelius P.E."/>
            <person name="Rose J.K.C."/>
            <person name="Tang K."/>
        </authorList>
    </citation>
    <scope>NUCLEOTIDE SEQUENCE [LARGE SCALE GENOMIC DNA]</scope>
    <source>
        <strain evidence="7">cv. Huhao1</strain>
        <tissue evidence="6">Leaf</tissue>
    </source>
</reference>
<dbReference type="Gene3D" id="3.80.10.10">
    <property type="entry name" value="Ribonuclease Inhibitor"/>
    <property type="match status" value="1"/>
</dbReference>
<protein>
    <submittedName>
        <fullName evidence="6">Toll/interleukin-1 receptor (TIR) domain-containing protein</fullName>
    </submittedName>
</protein>
<dbReference type="PANTHER" id="PTHR11017:SF340">
    <property type="entry name" value="NB-ARC-RELATED"/>
    <property type="match status" value="1"/>
</dbReference>
<keyword evidence="4" id="KW-0520">NAD</keyword>
<dbReference type="Pfam" id="PF01582">
    <property type="entry name" value="TIR"/>
    <property type="match status" value="1"/>
</dbReference>
<keyword evidence="7" id="KW-1185">Reference proteome</keyword>
<proteinExistence type="predicted"/>
<accession>A0A2U1Q9T1</accession>
<keyword evidence="1" id="KW-0433">Leucine-rich repeat</keyword>
<dbReference type="Pfam" id="PF00931">
    <property type="entry name" value="NB-ARC"/>
    <property type="match status" value="1"/>
</dbReference>
<evidence type="ECO:0000313" key="7">
    <source>
        <dbReference type="Proteomes" id="UP000245207"/>
    </source>
</evidence>
<dbReference type="InterPro" id="IPR032675">
    <property type="entry name" value="LRR_dom_sf"/>
</dbReference>
<name>A0A2U1Q9T1_ARTAN</name>
<gene>
    <name evidence="6" type="ORF">CTI12_AA056020</name>
</gene>
<dbReference type="InterPro" id="IPR042197">
    <property type="entry name" value="Apaf_helical"/>
</dbReference>
<dbReference type="PRINTS" id="PR00364">
    <property type="entry name" value="DISEASERSIST"/>
</dbReference>
<dbReference type="SUPFAM" id="SSF52540">
    <property type="entry name" value="P-loop containing nucleoside triphosphate hydrolases"/>
    <property type="match status" value="1"/>
</dbReference>
<keyword evidence="6" id="KW-0675">Receptor</keyword>
<dbReference type="GO" id="GO:0007165">
    <property type="term" value="P:signal transduction"/>
    <property type="evidence" value="ECO:0007669"/>
    <property type="project" value="InterPro"/>
</dbReference>
<dbReference type="Proteomes" id="UP000245207">
    <property type="component" value="Unassembled WGS sequence"/>
</dbReference>
<evidence type="ECO:0000256" key="1">
    <source>
        <dbReference type="ARBA" id="ARBA00022614"/>
    </source>
</evidence>
<keyword evidence="2" id="KW-0677">Repeat</keyword>
<evidence type="ECO:0000259" key="5">
    <source>
        <dbReference type="PROSITE" id="PS50104"/>
    </source>
</evidence>
<evidence type="ECO:0000256" key="2">
    <source>
        <dbReference type="ARBA" id="ARBA00022737"/>
    </source>
</evidence>
<organism evidence="6 7">
    <name type="scientific">Artemisia annua</name>
    <name type="common">Sweet wormwood</name>
    <dbReference type="NCBI Taxonomy" id="35608"/>
    <lineage>
        <taxon>Eukaryota</taxon>
        <taxon>Viridiplantae</taxon>
        <taxon>Streptophyta</taxon>
        <taxon>Embryophyta</taxon>
        <taxon>Tracheophyta</taxon>
        <taxon>Spermatophyta</taxon>
        <taxon>Magnoliopsida</taxon>
        <taxon>eudicotyledons</taxon>
        <taxon>Gunneridae</taxon>
        <taxon>Pentapetalae</taxon>
        <taxon>asterids</taxon>
        <taxon>campanulids</taxon>
        <taxon>Asterales</taxon>
        <taxon>Asteraceae</taxon>
        <taxon>Asteroideae</taxon>
        <taxon>Anthemideae</taxon>
        <taxon>Artemisiinae</taxon>
        <taxon>Artemisia</taxon>
    </lineage>
</organism>
<dbReference type="FunFam" id="3.40.50.10140:FF:000007">
    <property type="entry name" value="Disease resistance protein (TIR-NBS-LRR class)"/>
    <property type="match status" value="1"/>
</dbReference>
<evidence type="ECO:0000256" key="3">
    <source>
        <dbReference type="ARBA" id="ARBA00022821"/>
    </source>
</evidence>
<dbReference type="GO" id="GO:0006952">
    <property type="term" value="P:defense response"/>
    <property type="evidence" value="ECO:0007669"/>
    <property type="project" value="UniProtKB-KW"/>
</dbReference>